<name>A0A2P2NQN1_RHIMU</name>
<protein>
    <submittedName>
        <fullName evidence="2">Uncharacterized protein</fullName>
    </submittedName>
</protein>
<sequence length="78" mass="8811">MWPRITASTADFQNTTNKNKLKDRSQTDPSKMPHLPQQRDTHTSAMKPAPLPPPQVHMVAALEIKHWKSLLDPSNSTI</sequence>
<feature type="region of interest" description="Disordered" evidence="1">
    <location>
        <begin position="1"/>
        <end position="54"/>
    </location>
</feature>
<organism evidence="2">
    <name type="scientific">Rhizophora mucronata</name>
    <name type="common">Asiatic mangrove</name>
    <dbReference type="NCBI Taxonomy" id="61149"/>
    <lineage>
        <taxon>Eukaryota</taxon>
        <taxon>Viridiplantae</taxon>
        <taxon>Streptophyta</taxon>
        <taxon>Embryophyta</taxon>
        <taxon>Tracheophyta</taxon>
        <taxon>Spermatophyta</taxon>
        <taxon>Magnoliopsida</taxon>
        <taxon>eudicotyledons</taxon>
        <taxon>Gunneridae</taxon>
        <taxon>Pentapetalae</taxon>
        <taxon>rosids</taxon>
        <taxon>fabids</taxon>
        <taxon>Malpighiales</taxon>
        <taxon>Rhizophoraceae</taxon>
        <taxon>Rhizophora</taxon>
    </lineage>
</organism>
<evidence type="ECO:0000256" key="1">
    <source>
        <dbReference type="SAM" id="MobiDB-lite"/>
    </source>
</evidence>
<accession>A0A2P2NQN1</accession>
<evidence type="ECO:0000313" key="2">
    <source>
        <dbReference type="EMBL" id="MBX44799.1"/>
    </source>
</evidence>
<feature type="compositionally biased region" description="Polar residues" evidence="1">
    <location>
        <begin position="1"/>
        <end position="18"/>
    </location>
</feature>
<proteinExistence type="predicted"/>
<dbReference type="EMBL" id="GGEC01064315">
    <property type="protein sequence ID" value="MBX44799.1"/>
    <property type="molecule type" value="Transcribed_RNA"/>
</dbReference>
<reference evidence="2" key="1">
    <citation type="submission" date="2018-02" db="EMBL/GenBank/DDBJ databases">
        <title>Rhizophora mucronata_Transcriptome.</title>
        <authorList>
            <person name="Meera S.P."/>
            <person name="Sreeshan A."/>
            <person name="Augustine A."/>
        </authorList>
    </citation>
    <scope>NUCLEOTIDE SEQUENCE</scope>
    <source>
        <tissue evidence="2">Leaf</tissue>
    </source>
</reference>
<dbReference type="AlphaFoldDB" id="A0A2P2NQN1"/>